<evidence type="ECO:0000256" key="3">
    <source>
        <dbReference type="ARBA" id="ARBA00022630"/>
    </source>
</evidence>
<feature type="domain" description="2Fe-2S ferredoxin-type" evidence="10">
    <location>
        <begin position="244"/>
        <end position="331"/>
    </location>
</feature>
<name>A0ABU6AG36_9PSEU</name>
<dbReference type="RefSeq" id="WP_324267987.1">
    <property type="nucleotide sequence ID" value="NZ_JAWLNX010000019.1"/>
</dbReference>
<dbReference type="EC" id="1.-.-.-" evidence="12"/>
<keyword evidence="5" id="KW-0001">2Fe-2S</keyword>
<evidence type="ECO:0000256" key="5">
    <source>
        <dbReference type="ARBA" id="ARBA00022714"/>
    </source>
</evidence>
<proteinExistence type="predicted"/>
<dbReference type="CDD" id="cd06185">
    <property type="entry name" value="PDR_like"/>
    <property type="match status" value="1"/>
</dbReference>
<dbReference type="Pfam" id="PF00111">
    <property type="entry name" value="Fer2"/>
    <property type="match status" value="1"/>
</dbReference>
<dbReference type="Proteomes" id="UP001327093">
    <property type="component" value="Unassembled WGS sequence"/>
</dbReference>
<keyword evidence="8" id="KW-0408">Iron</keyword>
<dbReference type="InterPro" id="IPR050415">
    <property type="entry name" value="MRET"/>
</dbReference>
<dbReference type="SUPFAM" id="SSF54292">
    <property type="entry name" value="2Fe-2S ferredoxin-like"/>
    <property type="match status" value="1"/>
</dbReference>
<dbReference type="SUPFAM" id="SSF63380">
    <property type="entry name" value="Riboflavin synthase domain-like"/>
    <property type="match status" value="1"/>
</dbReference>
<keyword evidence="6" id="KW-0479">Metal-binding</keyword>
<evidence type="ECO:0000256" key="7">
    <source>
        <dbReference type="ARBA" id="ARBA00023002"/>
    </source>
</evidence>
<dbReference type="CDD" id="cd00207">
    <property type="entry name" value="fer2"/>
    <property type="match status" value="1"/>
</dbReference>
<dbReference type="Pfam" id="PF22290">
    <property type="entry name" value="DmmA-like_N"/>
    <property type="match status" value="1"/>
</dbReference>
<reference evidence="12 13" key="1">
    <citation type="submission" date="2023-10" db="EMBL/GenBank/DDBJ databases">
        <title>Saccharopolyspora sp. nov., isolated from mangrove soil.</title>
        <authorList>
            <person name="Lu Y."/>
            <person name="Liu W."/>
        </authorList>
    </citation>
    <scope>NUCLEOTIDE SEQUENCE [LARGE SCALE GENOMIC DNA]</scope>
    <source>
        <strain evidence="12 13">S2-29</strain>
    </source>
</reference>
<evidence type="ECO:0000313" key="13">
    <source>
        <dbReference type="Proteomes" id="UP001327093"/>
    </source>
</evidence>
<comment type="caution">
    <text evidence="12">The sequence shown here is derived from an EMBL/GenBank/DDBJ whole genome shotgun (WGS) entry which is preliminary data.</text>
</comment>
<dbReference type="Gene3D" id="2.40.30.10">
    <property type="entry name" value="Translation factors"/>
    <property type="match status" value="1"/>
</dbReference>
<evidence type="ECO:0000256" key="1">
    <source>
        <dbReference type="ARBA" id="ARBA00001917"/>
    </source>
</evidence>
<evidence type="ECO:0000256" key="2">
    <source>
        <dbReference type="ARBA" id="ARBA00001974"/>
    </source>
</evidence>
<keyword evidence="9" id="KW-0411">Iron-sulfur</keyword>
<protein>
    <submittedName>
        <fullName evidence="12">PDR/VanB family oxidoreductase</fullName>
        <ecNumber evidence="12">1.-.-.-</ecNumber>
    </submittedName>
</protein>
<comment type="cofactor">
    <cofactor evidence="1">
        <name>FMN</name>
        <dbReference type="ChEBI" id="CHEBI:58210"/>
    </cofactor>
</comment>
<comment type="cofactor">
    <cofactor evidence="2">
        <name>FAD</name>
        <dbReference type="ChEBI" id="CHEBI:57692"/>
    </cofactor>
</comment>
<dbReference type="PRINTS" id="PR00409">
    <property type="entry name" value="PHDIOXRDTASE"/>
</dbReference>
<accession>A0ABU6AG36</accession>
<dbReference type="Gene3D" id="3.10.20.30">
    <property type="match status" value="1"/>
</dbReference>
<dbReference type="InterPro" id="IPR017938">
    <property type="entry name" value="Riboflavin_synthase-like_b-brl"/>
</dbReference>
<evidence type="ECO:0000259" key="10">
    <source>
        <dbReference type="PROSITE" id="PS51085"/>
    </source>
</evidence>
<evidence type="ECO:0000259" key="11">
    <source>
        <dbReference type="PROSITE" id="PS51384"/>
    </source>
</evidence>
<dbReference type="InterPro" id="IPR001041">
    <property type="entry name" value="2Fe-2S_ferredoxin-type"/>
</dbReference>
<dbReference type="Gene3D" id="3.40.50.80">
    <property type="entry name" value="Nucleotide-binding domain of ferredoxin-NADP reductase (FNR) module"/>
    <property type="match status" value="1"/>
</dbReference>
<dbReference type="PROSITE" id="PS51384">
    <property type="entry name" value="FAD_FR"/>
    <property type="match status" value="1"/>
</dbReference>
<dbReference type="InterPro" id="IPR006058">
    <property type="entry name" value="2Fe2S_fd_BS"/>
</dbReference>
<dbReference type="InterPro" id="IPR039261">
    <property type="entry name" value="FNR_nucleotide-bd"/>
</dbReference>
<sequence length="331" mass="35645">MTGLERAGSVQGARGQQDRTVLRLRVAHKQFLSRDVVGVTLASTGPRLPAWTAGAHVTLMLPSGLERQYSLCGPVDDAFAWRIAVLREPDSRGGSSYVHDELEVGDVLEVRAPRNNFPLANARRYVFVAGGIGITPFIPMLAEADRAGAEWDLHYGARDAASFSFADVLREYGTHRVHLVAQDCEGVLDLDAILGALAPGTQVYCCGPEGLLQAVEQRASGWPPDMLHLERFAPVGLGDDVADKPITVHLKTSGVRVEVEPAESILDAMVRHRIDAPSSCREGTCGTCETRVLSGTPDHRDSVLTPAEQAAGDYMMICVSRALGPEIELDA</sequence>
<keyword evidence="4" id="KW-0288">FMN</keyword>
<organism evidence="12 13">
    <name type="scientific">Saccharopolyspora mangrovi</name>
    <dbReference type="NCBI Taxonomy" id="3082379"/>
    <lineage>
        <taxon>Bacteria</taxon>
        <taxon>Bacillati</taxon>
        <taxon>Actinomycetota</taxon>
        <taxon>Actinomycetes</taxon>
        <taxon>Pseudonocardiales</taxon>
        <taxon>Pseudonocardiaceae</taxon>
        <taxon>Saccharopolyspora</taxon>
    </lineage>
</organism>
<keyword evidence="3" id="KW-0285">Flavoprotein</keyword>
<keyword evidence="7 12" id="KW-0560">Oxidoreductase</keyword>
<dbReference type="EMBL" id="JAWLNX010000019">
    <property type="protein sequence ID" value="MEB3370510.1"/>
    <property type="molecule type" value="Genomic_DNA"/>
</dbReference>
<dbReference type="GO" id="GO:0016491">
    <property type="term" value="F:oxidoreductase activity"/>
    <property type="evidence" value="ECO:0007669"/>
    <property type="project" value="UniProtKB-KW"/>
</dbReference>
<dbReference type="InterPro" id="IPR012675">
    <property type="entry name" value="Beta-grasp_dom_sf"/>
</dbReference>
<dbReference type="SUPFAM" id="SSF52343">
    <property type="entry name" value="Ferredoxin reductase-like, C-terminal NADP-linked domain"/>
    <property type="match status" value="1"/>
</dbReference>
<evidence type="ECO:0000313" key="12">
    <source>
        <dbReference type="EMBL" id="MEB3370510.1"/>
    </source>
</evidence>
<evidence type="ECO:0000256" key="9">
    <source>
        <dbReference type="ARBA" id="ARBA00023014"/>
    </source>
</evidence>
<feature type="domain" description="FAD-binding FR-type" evidence="11">
    <location>
        <begin position="19"/>
        <end position="120"/>
    </location>
</feature>
<dbReference type="InterPro" id="IPR054582">
    <property type="entry name" value="DmmA-like_N"/>
</dbReference>
<dbReference type="InterPro" id="IPR017927">
    <property type="entry name" value="FAD-bd_FR_type"/>
</dbReference>
<evidence type="ECO:0000256" key="4">
    <source>
        <dbReference type="ARBA" id="ARBA00022643"/>
    </source>
</evidence>
<dbReference type="PANTHER" id="PTHR47354">
    <property type="entry name" value="NADH OXIDOREDUCTASE HCR"/>
    <property type="match status" value="1"/>
</dbReference>
<dbReference type="PANTHER" id="PTHR47354:SF1">
    <property type="entry name" value="CARNITINE MONOOXYGENASE REDUCTASE SUBUNIT"/>
    <property type="match status" value="1"/>
</dbReference>
<evidence type="ECO:0000256" key="6">
    <source>
        <dbReference type="ARBA" id="ARBA00022723"/>
    </source>
</evidence>
<dbReference type="InterPro" id="IPR036010">
    <property type="entry name" value="2Fe-2S_ferredoxin-like_sf"/>
</dbReference>
<keyword evidence="13" id="KW-1185">Reference proteome</keyword>
<dbReference type="PROSITE" id="PS00197">
    <property type="entry name" value="2FE2S_FER_1"/>
    <property type="match status" value="1"/>
</dbReference>
<gene>
    <name evidence="12" type="ORF">R4I43_24195</name>
</gene>
<evidence type="ECO:0000256" key="8">
    <source>
        <dbReference type="ARBA" id="ARBA00023004"/>
    </source>
</evidence>
<dbReference type="PROSITE" id="PS51085">
    <property type="entry name" value="2FE2S_FER_2"/>
    <property type="match status" value="1"/>
</dbReference>